<name>A0ABS7CA22_9BACL</name>
<dbReference type="RefSeq" id="WP_210037577.1">
    <property type="nucleotide sequence ID" value="NZ_JBHLVU010000004.1"/>
</dbReference>
<keyword evidence="2" id="KW-1185">Reference proteome</keyword>
<protein>
    <recommendedName>
        <fullName evidence="3">Sporulation lipoprotein, YhcN/YlaJ family</fullName>
    </recommendedName>
</protein>
<reference evidence="1 2" key="1">
    <citation type="submission" date="2021-07" db="EMBL/GenBank/DDBJ databases">
        <title>Paenibacillus radiodurans sp. nov., isolated from the southeastern edge of Tengger Desert.</title>
        <authorList>
            <person name="Zhang G."/>
        </authorList>
    </citation>
    <scope>NUCLEOTIDE SEQUENCE [LARGE SCALE GENOMIC DNA]</scope>
    <source>
        <strain evidence="1 2">CCM 7311</strain>
    </source>
</reference>
<dbReference type="EMBL" id="JAHZIK010000960">
    <property type="protein sequence ID" value="MBW7457781.1"/>
    <property type="molecule type" value="Genomic_DNA"/>
</dbReference>
<organism evidence="1 2">
    <name type="scientific">Paenibacillus sepulcri</name>
    <dbReference type="NCBI Taxonomy" id="359917"/>
    <lineage>
        <taxon>Bacteria</taxon>
        <taxon>Bacillati</taxon>
        <taxon>Bacillota</taxon>
        <taxon>Bacilli</taxon>
        <taxon>Bacillales</taxon>
        <taxon>Paenibacillaceae</taxon>
        <taxon>Paenibacillus</taxon>
    </lineage>
</organism>
<evidence type="ECO:0000313" key="2">
    <source>
        <dbReference type="Proteomes" id="UP001519887"/>
    </source>
</evidence>
<dbReference type="PROSITE" id="PS51257">
    <property type="entry name" value="PROKAR_LIPOPROTEIN"/>
    <property type="match status" value="1"/>
</dbReference>
<evidence type="ECO:0008006" key="3">
    <source>
        <dbReference type="Google" id="ProtNLM"/>
    </source>
</evidence>
<gene>
    <name evidence="1" type="ORF">K0U00_27440</name>
</gene>
<accession>A0ABS7CA22</accession>
<proteinExistence type="predicted"/>
<evidence type="ECO:0000313" key="1">
    <source>
        <dbReference type="EMBL" id="MBW7457781.1"/>
    </source>
</evidence>
<comment type="caution">
    <text evidence="1">The sequence shown here is derived from an EMBL/GenBank/DDBJ whole genome shotgun (WGS) entry which is preliminary data.</text>
</comment>
<dbReference type="Proteomes" id="UP001519887">
    <property type="component" value="Unassembled WGS sequence"/>
</dbReference>
<sequence length="232" mass="24891">MNIKPILLSVLLIGAIAVSGCQNGRNLKTESVQDAQHIREQQMRTLRNPNIIPSAGHMKVQTTNELGKTSYGMGSNVYSVIGSSGLHSEGLSQHLESRLSGMGINNVSVFVFDDSVVLAAAKRELTASQYDPMQEKVLSGTGGFSGRGTEPNSRIGTFGAGEKVSADNIDMAEKQIETLIGGSVHVIKIVNPEAVKTIKQIRSYSENPEAHPSQIADGINKLLRLAPQMPQK</sequence>